<reference evidence="2 3" key="1">
    <citation type="submission" date="2018-06" db="EMBL/GenBank/DDBJ databases">
        <title>Freshwater and sediment microbial communities from various areas in North America, analyzing microbe dynamics in response to fracking.</title>
        <authorList>
            <person name="Lamendella R."/>
        </authorList>
    </citation>
    <scope>NUCLEOTIDE SEQUENCE [LARGE SCALE GENOMIC DNA]</scope>
    <source>
        <strain evidence="2 3">97B</strain>
    </source>
</reference>
<accession>A0A366EB99</accession>
<evidence type="ECO:0000259" key="1">
    <source>
        <dbReference type="Pfam" id="PF12867"/>
    </source>
</evidence>
<dbReference type="Pfam" id="PF12867">
    <property type="entry name" value="DinB_2"/>
    <property type="match status" value="1"/>
</dbReference>
<proteinExistence type="predicted"/>
<dbReference type="CDD" id="cd06587">
    <property type="entry name" value="VOC"/>
    <property type="match status" value="1"/>
</dbReference>
<dbReference type="Gene3D" id="1.20.120.450">
    <property type="entry name" value="dinb family like domain"/>
    <property type="match status" value="1"/>
</dbReference>
<dbReference type="AlphaFoldDB" id="A0A366EB99"/>
<evidence type="ECO:0000313" key="3">
    <source>
        <dbReference type="Proteomes" id="UP000252118"/>
    </source>
</evidence>
<dbReference type="SUPFAM" id="SSF54593">
    <property type="entry name" value="Glyoxalase/Bleomycin resistance protein/Dihydroxybiphenyl dioxygenase"/>
    <property type="match status" value="1"/>
</dbReference>
<dbReference type="InterPro" id="IPR029068">
    <property type="entry name" value="Glyas_Bleomycin-R_OHBP_Dase"/>
</dbReference>
<protein>
    <submittedName>
        <fullName evidence="2">DinB family protein</fullName>
    </submittedName>
</protein>
<dbReference type="InterPro" id="IPR024775">
    <property type="entry name" value="DinB-like"/>
</dbReference>
<dbReference type="RefSeq" id="WP_113971452.1">
    <property type="nucleotide sequence ID" value="NZ_QNRJ01000032.1"/>
</dbReference>
<dbReference type="SUPFAM" id="SSF109854">
    <property type="entry name" value="DinB/YfiT-like putative metalloenzymes"/>
    <property type="match status" value="1"/>
</dbReference>
<feature type="domain" description="DinB-like" evidence="1">
    <location>
        <begin position="138"/>
        <end position="271"/>
    </location>
</feature>
<dbReference type="Proteomes" id="UP000252118">
    <property type="component" value="Unassembled WGS sequence"/>
</dbReference>
<comment type="caution">
    <text evidence="2">The sequence shown here is derived from an EMBL/GenBank/DDBJ whole genome shotgun (WGS) entry which is preliminary data.</text>
</comment>
<evidence type="ECO:0000313" key="2">
    <source>
        <dbReference type="EMBL" id="RBO99597.1"/>
    </source>
</evidence>
<sequence length="280" mass="32761">MKSRLVLKVNNLEESQHFYSQFFKWSEEWKDDINEIVQMRLPSGGAVLLIRGDGEKFKDYTDVAFVKPDPGQRFYIMGEKVEMLKQECIDNQMEYELEVDPGFGQLIMVEDPDGYIVSHWEELYMSDKDILSLYKNGIDRIDTVLEGLSESDLDLVRAEGKWSIRQTALHLIDSDMTLFHRIKFALAEDGRVYKNNPYDPNQWEAGTNYKERSIDTEVSLFKLIREHVLTLCDRLPNALNRKIQTEDQGELTVRKMVKMVAGHSKGHFEQMEETRMIHRV</sequence>
<name>A0A366EB99_9BACI</name>
<dbReference type="EMBL" id="QNRJ01000032">
    <property type="protein sequence ID" value="RBO99597.1"/>
    <property type="molecule type" value="Genomic_DNA"/>
</dbReference>
<dbReference type="Gene3D" id="3.10.180.10">
    <property type="entry name" value="2,3-Dihydroxybiphenyl 1,2-Dioxygenase, domain 1"/>
    <property type="match status" value="1"/>
</dbReference>
<organism evidence="2 3">
    <name type="scientific">Rossellomorea aquimaris</name>
    <dbReference type="NCBI Taxonomy" id="189382"/>
    <lineage>
        <taxon>Bacteria</taxon>
        <taxon>Bacillati</taxon>
        <taxon>Bacillota</taxon>
        <taxon>Bacilli</taxon>
        <taxon>Bacillales</taxon>
        <taxon>Bacillaceae</taxon>
        <taxon>Rossellomorea</taxon>
    </lineage>
</organism>
<dbReference type="InterPro" id="IPR034660">
    <property type="entry name" value="DinB/YfiT-like"/>
</dbReference>
<gene>
    <name evidence="2" type="ORF">DET59_13213</name>
</gene>
<dbReference type="OrthoDB" id="9796039at2"/>